<dbReference type="PROSITE" id="PS51035">
    <property type="entry name" value="BAG"/>
    <property type="match status" value="1"/>
</dbReference>
<dbReference type="GO" id="GO:0000774">
    <property type="term" value="F:adenyl-nucleotide exchange factor activity"/>
    <property type="evidence" value="ECO:0007669"/>
    <property type="project" value="TreeGrafter"/>
</dbReference>
<dbReference type="InterPro" id="IPR039773">
    <property type="entry name" value="BAG_chaperone_regulator"/>
</dbReference>
<dbReference type="Pfam" id="PF02179">
    <property type="entry name" value="BAG"/>
    <property type="match status" value="1"/>
</dbReference>
<feature type="domain" description="BAG" evidence="4">
    <location>
        <begin position="207"/>
        <end position="260"/>
    </location>
</feature>
<evidence type="ECO:0000259" key="3">
    <source>
        <dbReference type="PROSITE" id="PS50053"/>
    </source>
</evidence>
<dbReference type="SUPFAM" id="SSF54236">
    <property type="entry name" value="Ubiquitin-like"/>
    <property type="match status" value="1"/>
</dbReference>
<dbReference type="GO" id="GO:0016020">
    <property type="term" value="C:membrane"/>
    <property type="evidence" value="ECO:0007669"/>
    <property type="project" value="TreeGrafter"/>
</dbReference>
<evidence type="ECO:0000313" key="6">
    <source>
        <dbReference type="Proteomes" id="UP000054845"/>
    </source>
</evidence>
<dbReference type="AlphaFoldDB" id="A0A0P1BI47"/>
<organism evidence="5 6">
    <name type="scientific">Ceraceosorus bombacis</name>
    <dbReference type="NCBI Taxonomy" id="401625"/>
    <lineage>
        <taxon>Eukaryota</taxon>
        <taxon>Fungi</taxon>
        <taxon>Dikarya</taxon>
        <taxon>Basidiomycota</taxon>
        <taxon>Ustilaginomycotina</taxon>
        <taxon>Exobasidiomycetes</taxon>
        <taxon>Ceraceosorales</taxon>
        <taxon>Ceraceosoraceae</taxon>
        <taxon>Ceraceosorus</taxon>
    </lineage>
</organism>
<dbReference type="GO" id="GO:0050821">
    <property type="term" value="P:protein stabilization"/>
    <property type="evidence" value="ECO:0007669"/>
    <property type="project" value="TreeGrafter"/>
</dbReference>
<reference evidence="5 6" key="1">
    <citation type="submission" date="2014-09" db="EMBL/GenBank/DDBJ databases">
        <authorList>
            <person name="Magalhaes I.L.F."/>
            <person name="Oliveira U."/>
            <person name="Santos F.R."/>
            <person name="Vidigal T.H.D.A."/>
            <person name="Brescovit A.D."/>
            <person name="Santos A.J."/>
        </authorList>
    </citation>
    <scope>NUCLEOTIDE SEQUENCE [LARGE SCALE GENOMIC DNA]</scope>
</reference>
<dbReference type="SUPFAM" id="SSF63491">
    <property type="entry name" value="BAG domain"/>
    <property type="match status" value="1"/>
</dbReference>
<feature type="domain" description="Ubiquitin-like" evidence="3">
    <location>
        <begin position="68"/>
        <end position="145"/>
    </location>
</feature>
<feature type="region of interest" description="Disordered" evidence="2">
    <location>
        <begin position="25"/>
        <end position="65"/>
    </location>
</feature>
<dbReference type="EMBL" id="CCYA01000273">
    <property type="protein sequence ID" value="CEH15911.1"/>
    <property type="molecule type" value="Genomic_DNA"/>
</dbReference>
<dbReference type="Gene3D" id="1.20.58.120">
    <property type="entry name" value="BAG domain"/>
    <property type="match status" value="1"/>
</dbReference>
<dbReference type="InterPro" id="IPR000626">
    <property type="entry name" value="Ubiquitin-like_dom"/>
</dbReference>
<dbReference type="SMART" id="SM00213">
    <property type="entry name" value="UBQ"/>
    <property type="match status" value="1"/>
</dbReference>
<evidence type="ECO:0000313" key="5">
    <source>
        <dbReference type="EMBL" id="CEH15911.1"/>
    </source>
</evidence>
<proteinExistence type="predicted"/>
<evidence type="ECO:0000259" key="4">
    <source>
        <dbReference type="PROSITE" id="PS51035"/>
    </source>
</evidence>
<sequence length="274" mass="29320">MAWFSNQWSRLQNAVNDTFDPIGDGTFSPYAQHNDPGQASASGMAGGSSGRTPFGRANSSTTDGAPIKHINVAWGKQRLSINLPPSPPPTLGILKAHIATQTSVPYDNIKLISSGFILRDDRAALSSFGLKDGSKLTLVGSTDGAPPIGDRPGGKAPPPPPPKEEQEPESESSLISRIETILDGVRRDLGPDIEAFCAGLQPPSSPAESRSKTQKRLSELLLRALLALDSVAVTGEESRLKRKEAVKEVQSRLDEVDRAWAESKMAEMEKSKEA</sequence>
<dbReference type="GO" id="GO:0005829">
    <property type="term" value="C:cytosol"/>
    <property type="evidence" value="ECO:0007669"/>
    <property type="project" value="TreeGrafter"/>
</dbReference>
<evidence type="ECO:0000256" key="1">
    <source>
        <dbReference type="ARBA" id="ARBA00023186"/>
    </source>
</evidence>
<dbReference type="GO" id="GO:0005634">
    <property type="term" value="C:nucleus"/>
    <property type="evidence" value="ECO:0007669"/>
    <property type="project" value="TreeGrafter"/>
</dbReference>
<dbReference type="Proteomes" id="UP000054845">
    <property type="component" value="Unassembled WGS sequence"/>
</dbReference>
<protein>
    <submittedName>
        <fullName evidence="5">BCL2-associated athanogene-like proteins and related BAG family chaperone regulators</fullName>
    </submittedName>
</protein>
<dbReference type="PANTHER" id="PTHR12329:SF16">
    <property type="entry name" value="BAG FAMILY MOLECULAR CHAPERONE REGULATOR 1"/>
    <property type="match status" value="1"/>
</dbReference>
<dbReference type="SMART" id="SM00264">
    <property type="entry name" value="BAG"/>
    <property type="match status" value="1"/>
</dbReference>
<keyword evidence="6" id="KW-1185">Reference proteome</keyword>
<dbReference type="InterPro" id="IPR036533">
    <property type="entry name" value="BAG_dom_sf"/>
</dbReference>
<dbReference type="InterPro" id="IPR029071">
    <property type="entry name" value="Ubiquitin-like_domsf"/>
</dbReference>
<feature type="region of interest" description="Disordered" evidence="2">
    <location>
        <begin position="136"/>
        <end position="174"/>
    </location>
</feature>
<dbReference type="PANTHER" id="PTHR12329">
    <property type="entry name" value="BCL2-ASSOCIATED ATHANOGENE"/>
    <property type="match status" value="1"/>
</dbReference>
<keyword evidence="1" id="KW-0143">Chaperone</keyword>
<accession>A0A0P1BI47</accession>
<dbReference type="Gene3D" id="3.10.20.90">
    <property type="entry name" value="Phosphatidylinositol 3-kinase Catalytic Subunit, Chain A, domain 1"/>
    <property type="match status" value="1"/>
</dbReference>
<dbReference type="Pfam" id="PF00240">
    <property type="entry name" value="ubiquitin"/>
    <property type="match status" value="1"/>
</dbReference>
<name>A0A0P1BI47_9BASI</name>
<dbReference type="STRING" id="401625.A0A0P1BI47"/>
<dbReference type="OrthoDB" id="417450at2759"/>
<dbReference type="InterPro" id="IPR003103">
    <property type="entry name" value="BAG_domain"/>
</dbReference>
<dbReference type="GO" id="GO:0051087">
    <property type="term" value="F:protein-folding chaperone binding"/>
    <property type="evidence" value="ECO:0007669"/>
    <property type="project" value="InterPro"/>
</dbReference>
<dbReference type="PROSITE" id="PS50053">
    <property type="entry name" value="UBIQUITIN_2"/>
    <property type="match status" value="1"/>
</dbReference>
<evidence type="ECO:0000256" key="2">
    <source>
        <dbReference type="SAM" id="MobiDB-lite"/>
    </source>
</evidence>